<dbReference type="PANTHER" id="PTHR30429">
    <property type="entry name" value="D-METHIONINE-BINDING LIPOPROTEIN METQ"/>
    <property type="match status" value="1"/>
</dbReference>
<keyword evidence="4" id="KW-0472">Membrane</keyword>
<dbReference type="PANTHER" id="PTHR30429:SF0">
    <property type="entry name" value="METHIONINE-BINDING LIPOPROTEIN METQ"/>
    <property type="match status" value="1"/>
</dbReference>
<comment type="caution">
    <text evidence="7">The sequence shown here is derived from an EMBL/GenBank/DDBJ whole genome shotgun (WGS) entry which is preliminary data.</text>
</comment>
<keyword evidence="6" id="KW-0449">Lipoprotein</keyword>
<dbReference type="RefSeq" id="WP_020370128.1">
    <property type="nucleotide sequence ID" value="NZ_APJW01000002.1"/>
</dbReference>
<evidence type="ECO:0000256" key="6">
    <source>
        <dbReference type="ARBA" id="ARBA00023288"/>
    </source>
</evidence>
<dbReference type="Pfam" id="PF03180">
    <property type="entry name" value="Lipoprotein_9"/>
    <property type="match status" value="1"/>
</dbReference>
<keyword evidence="3" id="KW-0732">Signal</keyword>
<comment type="subcellular location">
    <subcellularLocation>
        <location evidence="1">Membrane</location>
        <topology evidence="1">Lipid-anchor</topology>
    </subcellularLocation>
</comment>
<sequence>MRKKFFSIFFSLLILLTQGCRDQSNVITIVASPNPHAELLYALTREADELGLKLRIIPIDDYRVPNRMLLDKQIDANYFQHQEFLQDEISRYKCSEDVSVLLGIHLEPMGLYSSKYSSLTDLQNRDQLIIAVPIDRTNEKRALDLLVTSQLVSYTKLRGIDVTAKDVKGFEGKNVKIVEIAAPLLVSSMPDVDAVVIPGNFAISAGLSPKNNSLMLEDVEGSCYTNVVVVRKEDIDKEKIIKLKKLLSSKLVREFFEANYGGDILVSKGENLYLR</sequence>
<dbReference type="SUPFAM" id="SSF53850">
    <property type="entry name" value="Periplasmic binding protein-like II"/>
    <property type="match status" value="1"/>
</dbReference>
<evidence type="ECO:0000313" key="8">
    <source>
        <dbReference type="Proteomes" id="UP000016064"/>
    </source>
</evidence>
<keyword evidence="5" id="KW-0564">Palmitate</keyword>
<dbReference type="PROSITE" id="PS51257">
    <property type="entry name" value="PROKAR_LIPOPROTEIN"/>
    <property type="match status" value="1"/>
</dbReference>
<reference evidence="7 8" key="1">
    <citation type="submission" date="2013-07" db="EMBL/GenBank/DDBJ databases">
        <title>Isolation of a new Chlamydia species from the feral Sacred Ibis (Threskiornis aethiopicus): Chlamydia ibidis.</title>
        <authorList>
            <person name="Vorimore F."/>
            <person name="Hsia R.-C."/>
            <person name="Huot-Creasy H."/>
            <person name="Bastian S."/>
            <person name="Deruyter L."/>
            <person name="Passet A."/>
            <person name="Sachse K."/>
            <person name="Bavoil P."/>
            <person name="Myers G."/>
            <person name="Laroucau K."/>
        </authorList>
    </citation>
    <scope>NUCLEOTIDE SEQUENCE [LARGE SCALE GENOMIC DNA]</scope>
    <source>
        <strain evidence="7 8">10-1398/6</strain>
    </source>
</reference>
<dbReference type="Proteomes" id="UP000016064">
    <property type="component" value="Unassembled WGS sequence"/>
</dbReference>
<organism evidence="7 8">
    <name type="scientific">Chlamydia ibidis 10-1398/6</name>
    <dbReference type="NCBI Taxonomy" id="1046581"/>
    <lineage>
        <taxon>Bacteria</taxon>
        <taxon>Pseudomonadati</taxon>
        <taxon>Chlamydiota</taxon>
        <taxon>Chlamydiia</taxon>
        <taxon>Chlamydiales</taxon>
        <taxon>Chlamydiaceae</taxon>
        <taxon>Chlamydia/Chlamydophila group</taxon>
        <taxon>Chlamydia</taxon>
    </lineage>
</organism>
<evidence type="ECO:0000313" key="7">
    <source>
        <dbReference type="EMBL" id="EQM62797.1"/>
    </source>
</evidence>
<protein>
    <submittedName>
        <fullName evidence="7">NLPA lipofamily protein</fullName>
    </submittedName>
</protein>
<evidence type="ECO:0000256" key="3">
    <source>
        <dbReference type="ARBA" id="ARBA00022729"/>
    </source>
</evidence>
<comment type="similarity">
    <text evidence="2">Belongs to the NlpA lipoprotein family.</text>
</comment>
<accession>A0ABN0MZT4</accession>
<gene>
    <name evidence="7" type="ORF">H359_0568</name>
</gene>
<evidence type="ECO:0000256" key="4">
    <source>
        <dbReference type="ARBA" id="ARBA00023136"/>
    </source>
</evidence>
<name>A0ABN0MZT4_9CHLA</name>
<keyword evidence="8" id="KW-1185">Reference proteome</keyword>
<evidence type="ECO:0000256" key="1">
    <source>
        <dbReference type="ARBA" id="ARBA00004635"/>
    </source>
</evidence>
<dbReference type="EMBL" id="APJW01000002">
    <property type="protein sequence ID" value="EQM62797.1"/>
    <property type="molecule type" value="Genomic_DNA"/>
</dbReference>
<dbReference type="Gene3D" id="3.40.190.10">
    <property type="entry name" value="Periplasmic binding protein-like II"/>
    <property type="match status" value="2"/>
</dbReference>
<proteinExistence type="inferred from homology"/>
<evidence type="ECO:0000256" key="2">
    <source>
        <dbReference type="ARBA" id="ARBA00008973"/>
    </source>
</evidence>
<dbReference type="InterPro" id="IPR004872">
    <property type="entry name" value="Lipoprotein_NlpA"/>
</dbReference>
<evidence type="ECO:0000256" key="5">
    <source>
        <dbReference type="ARBA" id="ARBA00023139"/>
    </source>
</evidence>